<name>A0A9W5AYL4_9HYPH</name>
<evidence type="ECO:0000256" key="1">
    <source>
        <dbReference type="SAM" id="MobiDB-lite"/>
    </source>
</evidence>
<evidence type="ECO:0000313" key="2">
    <source>
        <dbReference type="EMBL" id="CUW87467.1"/>
    </source>
</evidence>
<gene>
    <name evidence="2" type="ORF">AGR2A_Cc120058</name>
</gene>
<feature type="compositionally biased region" description="Basic residues" evidence="1">
    <location>
        <begin position="176"/>
        <end position="186"/>
    </location>
</feature>
<protein>
    <recommendedName>
        <fullName evidence="4">Tail assembly chaperone</fullName>
    </recommendedName>
</protein>
<evidence type="ECO:0008006" key="4">
    <source>
        <dbReference type="Google" id="ProtNLM"/>
    </source>
</evidence>
<proteinExistence type="predicted"/>
<accession>A0A9W5AYL4</accession>
<feature type="region of interest" description="Disordered" evidence="1">
    <location>
        <begin position="164"/>
        <end position="186"/>
    </location>
</feature>
<comment type="caution">
    <text evidence="2">The sequence shown here is derived from an EMBL/GenBank/DDBJ whole genome shotgun (WGS) entry which is preliminary data.</text>
</comment>
<keyword evidence="3" id="KW-1185">Reference proteome</keyword>
<sequence>MSTIPEHLDILSPEDLLAAIQHQKVTITVQGKSFQVRAPTITEICEIFGKYQDLLELLDPARRDDTEADKQDALIYLFRRAPRAVAAFSACALDRPGNAQYEEALLGKPDDFRLALWFAAVETLLREHGTLQSFFMMIAGQLQALGLTRVSALLLPILESMLSTPTPGQPTAASPKSRKTAGRKAA</sequence>
<dbReference type="AlphaFoldDB" id="A0A9W5AYL4"/>
<feature type="compositionally biased region" description="Polar residues" evidence="1">
    <location>
        <begin position="164"/>
        <end position="174"/>
    </location>
</feature>
<dbReference type="EMBL" id="FBVY01000004">
    <property type="protein sequence ID" value="CUW87467.1"/>
    <property type="molecule type" value="Genomic_DNA"/>
</dbReference>
<dbReference type="Proteomes" id="UP000191933">
    <property type="component" value="Unassembled WGS sequence"/>
</dbReference>
<organism evidence="2 3">
    <name type="scientific">Agrobacterium genomosp. 2 str. CFBP 5494</name>
    <dbReference type="NCBI Taxonomy" id="1183436"/>
    <lineage>
        <taxon>Bacteria</taxon>
        <taxon>Pseudomonadati</taxon>
        <taxon>Pseudomonadota</taxon>
        <taxon>Alphaproteobacteria</taxon>
        <taxon>Hyphomicrobiales</taxon>
        <taxon>Rhizobiaceae</taxon>
        <taxon>Rhizobium/Agrobacterium group</taxon>
        <taxon>Agrobacterium</taxon>
        <taxon>Agrobacterium tumefaciens complex</taxon>
    </lineage>
</organism>
<evidence type="ECO:0000313" key="3">
    <source>
        <dbReference type="Proteomes" id="UP000191933"/>
    </source>
</evidence>
<reference evidence="2 3" key="1">
    <citation type="submission" date="2016-01" db="EMBL/GenBank/DDBJ databases">
        <authorList>
            <person name="Regsiter A."/>
            <person name="william w."/>
        </authorList>
    </citation>
    <scope>NUCLEOTIDE SEQUENCE [LARGE SCALE GENOMIC DNA]</scope>
    <source>
        <strain evidence="2 3">CFBP 5494</strain>
    </source>
</reference>
<dbReference type="RefSeq" id="WP_080822720.1">
    <property type="nucleotide sequence ID" value="NZ_LT009718.1"/>
</dbReference>